<keyword evidence="1" id="KW-0472">Membrane</keyword>
<evidence type="ECO:0000313" key="3">
    <source>
        <dbReference type="Proteomes" id="UP000275836"/>
    </source>
</evidence>
<feature type="transmembrane region" description="Helical" evidence="1">
    <location>
        <begin position="36"/>
        <end position="59"/>
    </location>
</feature>
<protein>
    <submittedName>
        <fullName evidence="2">Uncharacterized protein</fullName>
    </submittedName>
</protein>
<keyword evidence="1" id="KW-0812">Transmembrane</keyword>
<organism evidence="2 3">
    <name type="scientific">Weissella viridescens</name>
    <name type="common">Lactobacillus viridescens</name>
    <dbReference type="NCBI Taxonomy" id="1629"/>
    <lineage>
        <taxon>Bacteria</taxon>
        <taxon>Bacillati</taxon>
        <taxon>Bacillota</taxon>
        <taxon>Bacilli</taxon>
        <taxon>Lactobacillales</taxon>
        <taxon>Lactobacillaceae</taxon>
        <taxon>Weissella</taxon>
    </lineage>
</organism>
<proteinExistence type="predicted"/>
<feature type="transmembrane region" description="Helical" evidence="1">
    <location>
        <begin position="71"/>
        <end position="91"/>
    </location>
</feature>
<accession>A0A3P2RGT6</accession>
<feature type="transmembrane region" description="Helical" evidence="1">
    <location>
        <begin position="103"/>
        <end position="124"/>
    </location>
</feature>
<feature type="transmembrane region" description="Helical" evidence="1">
    <location>
        <begin position="148"/>
        <end position="171"/>
    </location>
</feature>
<name>A0A3P2RGT6_WEIVI</name>
<reference evidence="2 3" key="1">
    <citation type="submission" date="2018-10" db="EMBL/GenBank/DDBJ databases">
        <title>Draft genome sequence of Weissella viridescens UCO-SMC3.</title>
        <authorList>
            <person name="Garcia-Cancino A."/>
            <person name="Espinoza-Monje M."/>
            <person name="Albarracin L."/>
            <person name="Garcia-Castillo V."/>
            <person name="Campos-Martin J."/>
            <person name="Nakano Y."/>
            <person name="Guitierrez-Zamorano C."/>
            <person name="Ikeda-Ohtsubo W."/>
            <person name="Morita H."/>
            <person name="Kitazawa H."/>
            <person name="Villena J."/>
        </authorList>
    </citation>
    <scope>NUCLEOTIDE SEQUENCE [LARGE SCALE GENOMIC DNA]</scope>
    <source>
        <strain evidence="2 3">UCO-SMC3</strain>
    </source>
</reference>
<dbReference type="Proteomes" id="UP000275836">
    <property type="component" value="Unassembled WGS sequence"/>
</dbReference>
<keyword evidence="1" id="KW-1133">Transmembrane helix</keyword>
<gene>
    <name evidence="2" type="ORF">D3P96_02030</name>
</gene>
<evidence type="ECO:0000313" key="2">
    <source>
        <dbReference type="EMBL" id="RRG18785.1"/>
    </source>
</evidence>
<dbReference type="AlphaFoldDB" id="A0A3P2RGT6"/>
<dbReference type="EMBL" id="RHGY01000001">
    <property type="protein sequence ID" value="RRG18785.1"/>
    <property type="molecule type" value="Genomic_DNA"/>
</dbReference>
<sequence>MSGNLIVNIIIISVLFLLIGFLCARYRDRFLFVKAGFAFIAMLLSSTVAVFMAGFLAHAGIVKLLHYNMDIFVFGIVTLLIGGSLNFLFILKVKLFTQRSQTMLMLTEYYIQWVTLFFTLYQFFTGSHRTMMAIKEIDLSSKVINVDILNIAVLPVLLVAWISIAMMKVYITEHNDRIHN</sequence>
<dbReference type="RefSeq" id="WP_124942724.1">
    <property type="nucleotide sequence ID" value="NZ_RHGY01000001.1"/>
</dbReference>
<evidence type="ECO:0000256" key="1">
    <source>
        <dbReference type="SAM" id="Phobius"/>
    </source>
</evidence>
<feature type="transmembrane region" description="Helical" evidence="1">
    <location>
        <begin position="6"/>
        <end position="24"/>
    </location>
</feature>
<comment type="caution">
    <text evidence="2">The sequence shown here is derived from an EMBL/GenBank/DDBJ whole genome shotgun (WGS) entry which is preliminary data.</text>
</comment>
<dbReference type="OrthoDB" id="4404008at2"/>